<dbReference type="SUPFAM" id="SSF53474">
    <property type="entry name" value="alpha/beta-Hydrolases"/>
    <property type="match status" value="1"/>
</dbReference>
<sequence>MARIQVDPNFTMNVEQQGEGPAVILLHGYCGSSQYWEELMPMLATSYRVIAPDLRGHGKSDSPVGAYTIEQMADDVLALADKLELTEFMLLGHSLGGYIALSFAQRFSSRLKGFGLVHSTSLPDTEEGKKNRLSVVETLRSQGIVPVVDGLVPKLFAPQHFDEYAIQVNKAKEIGYGTPPQGAAGAALAMKERPDRTAVLEASRIPVLLLAGENDQVVTQEKAFTASGEHISQVTLEKAGHMSMMETPMALADALHAYLTKVFR</sequence>
<gene>
    <name evidence="3" type="ORF">HMI46_05565</name>
</gene>
<feature type="domain" description="AB hydrolase-1" evidence="2">
    <location>
        <begin position="21"/>
        <end position="125"/>
    </location>
</feature>
<dbReference type="RefSeq" id="WP_163976702.1">
    <property type="nucleotide sequence ID" value="NZ_JABFOR010000004.1"/>
</dbReference>
<dbReference type="GO" id="GO:0016787">
    <property type="term" value="F:hydrolase activity"/>
    <property type="evidence" value="ECO:0007669"/>
    <property type="project" value="UniProtKB-KW"/>
</dbReference>
<accession>A0AAP6ZZC9</accession>
<dbReference type="InterPro" id="IPR029058">
    <property type="entry name" value="AB_hydrolase_fold"/>
</dbReference>
<name>A0AAP6ZZC9_PAEAL</name>
<keyword evidence="1 3" id="KW-0378">Hydrolase</keyword>
<comment type="caution">
    <text evidence="3">The sequence shown here is derived from an EMBL/GenBank/DDBJ whole genome shotgun (WGS) entry which is preliminary data.</text>
</comment>
<protein>
    <submittedName>
        <fullName evidence="3">Alpha/beta hydrolase</fullName>
    </submittedName>
</protein>
<dbReference type="InterPro" id="IPR000639">
    <property type="entry name" value="Epox_hydrolase-like"/>
</dbReference>
<evidence type="ECO:0000313" key="4">
    <source>
        <dbReference type="Proteomes" id="UP000552038"/>
    </source>
</evidence>
<evidence type="ECO:0000256" key="1">
    <source>
        <dbReference type="ARBA" id="ARBA00022801"/>
    </source>
</evidence>
<dbReference type="PANTHER" id="PTHR43798:SF31">
    <property type="entry name" value="AB HYDROLASE SUPERFAMILY PROTEIN YCLE"/>
    <property type="match status" value="1"/>
</dbReference>
<evidence type="ECO:0000259" key="2">
    <source>
        <dbReference type="Pfam" id="PF00561"/>
    </source>
</evidence>
<dbReference type="Gene3D" id="3.40.50.1820">
    <property type="entry name" value="alpha/beta hydrolase"/>
    <property type="match status" value="1"/>
</dbReference>
<reference evidence="3 4" key="1">
    <citation type="submission" date="2020-05" db="EMBL/GenBank/DDBJ databases">
        <title>Whole genome sequencing and identification of novel metabolites from Paenibacillus alvei strain JR949.</title>
        <authorList>
            <person name="Rajendhran J."/>
            <person name="Sree Pranav P."/>
            <person name="Mahalakshmi B."/>
            <person name="Karthikeyan R."/>
        </authorList>
    </citation>
    <scope>NUCLEOTIDE SEQUENCE [LARGE SCALE GENOMIC DNA]</scope>
    <source>
        <strain evidence="3 4">JR949</strain>
    </source>
</reference>
<dbReference type="Pfam" id="PF00561">
    <property type="entry name" value="Abhydrolase_1"/>
    <property type="match status" value="1"/>
</dbReference>
<dbReference type="Proteomes" id="UP000552038">
    <property type="component" value="Unassembled WGS sequence"/>
</dbReference>
<proteinExistence type="predicted"/>
<dbReference type="PRINTS" id="PR00412">
    <property type="entry name" value="EPOXHYDRLASE"/>
</dbReference>
<dbReference type="PRINTS" id="PR00111">
    <property type="entry name" value="ABHYDROLASE"/>
</dbReference>
<dbReference type="EMBL" id="JABFOR010000004">
    <property type="protein sequence ID" value="NOJ70018.1"/>
    <property type="molecule type" value="Genomic_DNA"/>
</dbReference>
<dbReference type="AlphaFoldDB" id="A0AAP6ZZC9"/>
<dbReference type="GO" id="GO:0016020">
    <property type="term" value="C:membrane"/>
    <property type="evidence" value="ECO:0007669"/>
    <property type="project" value="TreeGrafter"/>
</dbReference>
<evidence type="ECO:0000313" key="3">
    <source>
        <dbReference type="EMBL" id="NOJ70018.1"/>
    </source>
</evidence>
<dbReference type="InterPro" id="IPR000073">
    <property type="entry name" value="AB_hydrolase_1"/>
</dbReference>
<dbReference type="PANTHER" id="PTHR43798">
    <property type="entry name" value="MONOACYLGLYCEROL LIPASE"/>
    <property type="match status" value="1"/>
</dbReference>
<dbReference type="InterPro" id="IPR050266">
    <property type="entry name" value="AB_hydrolase_sf"/>
</dbReference>
<organism evidence="3 4">
    <name type="scientific">Paenibacillus alvei</name>
    <name type="common">Bacillus alvei</name>
    <dbReference type="NCBI Taxonomy" id="44250"/>
    <lineage>
        <taxon>Bacteria</taxon>
        <taxon>Bacillati</taxon>
        <taxon>Bacillota</taxon>
        <taxon>Bacilli</taxon>
        <taxon>Bacillales</taxon>
        <taxon>Paenibacillaceae</taxon>
        <taxon>Paenibacillus</taxon>
    </lineage>
</organism>